<dbReference type="PANTHER" id="PTHR23104:SF17">
    <property type="entry name" value="EF-HAND DOMAIN-CONTAINING PROTEIN"/>
    <property type="match status" value="1"/>
</dbReference>
<evidence type="ECO:0000256" key="2">
    <source>
        <dbReference type="ARBA" id="ARBA00022737"/>
    </source>
</evidence>
<dbReference type="PROSITE" id="PS50222">
    <property type="entry name" value="EF_HAND_2"/>
    <property type="match status" value="2"/>
</dbReference>
<proteinExistence type="predicted"/>
<evidence type="ECO:0000313" key="5">
    <source>
        <dbReference type="EMBL" id="JAP80908.1"/>
    </source>
</evidence>
<dbReference type="InterPro" id="IPR002048">
    <property type="entry name" value="EF_hand_dom"/>
</dbReference>
<keyword evidence="2" id="KW-0677">Repeat</keyword>
<dbReference type="PANTHER" id="PTHR23104">
    <property type="entry name" value="MULTIPLE COAGULATION FACTOR DEFICIENCY PROTEIN 2 NEURAL STEM CELL DERIVED NEURONAL SURVIVAL PROTEIN"/>
    <property type="match status" value="1"/>
</dbReference>
<dbReference type="GO" id="GO:0005509">
    <property type="term" value="F:calcium ion binding"/>
    <property type="evidence" value="ECO:0007669"/>
    <property type="project" value="InterPro"/>
</dbReference>
<evidence type="ECO:0000256" key="3">
    <source>
        <dbReference type="ARBA" id="ARBA00022837"/>
    </source>
</evidence>
<dbReference type="PROSITE" id="PS00018">
    <property type="entry name" value="EF_HAND_1"/>
    <property type="match status" value="2"/>
</dbReference>
<reference evidence="5" key="1">
    <citation type="journal article" date="2016" name="Ticks Tick Borne Dis.">
        <title>De novo assembly and annotation of the salivary gland transcriptome of Rhipicephalus appendiculatus male and female ticks during blood feeding.</title>
        <authorList>
            <person name="de Castro M.H."/>
            <person name="de Klerk D."/>
            <person name="Pienaar R."/>
            <person name="Latif A.A."/>
            <person name="Rees D.J."/>
            <person name="Mans B.J."/>
        </authorList>
    </citation>
    <scope>NUCLEOTIDE SEQUENCE</scope>
    <source>
        <tissue evidence="5">Salivary glands</tissue>
    </source>
</reference>
<dbReference type="EMBL" id="GEDV01007649">
    <property type="protein sequence ID" value="JAP80908.1"/>
    <property type="molecule type" value="Transcribed_RNA"/>
</dbReference>
<name>A0A131YQP1_RHIAP</name>
<evidence type="ECO:0000256" key="1">
    <source>
        <dbReference type="ARBA" id="ARBA00022729"/>
    </source>
</evidence>
<evidence type="ECO:0000259" key="4">
    <source>
        <dbReference type="PROSITE" id="PS50222"/>
    </source>
</evidence>
<dbReference type="SUPFAM" id="SSF47473">
    <property type="entry name" value="EF-hand"/>
    <property type="match status" value="1"/>
</dbReference>
<keyword evidence="3" id="KW-0106">Calcium</keyword>
<organism evidence="5">
    <name type="scientific">Rhipicephalus appendiculatus</name>
    <name type="common">Brown ear tick</name>
    <dbReference type="NCBI Taxonomy" id="34631"/>
    <lineage>
        <taxon>Eukaryota</taxon>
        <taxon>Metazoa</taxon>
        <taxon>Ecdysozoa</taxon>
        <taxon>Arthropoda</taxon>
        <taxon>Chelicerata</taxon>
        <taxon>Arachnida</taxon>
        <taxon>Acari</taxon>
        <taxon>Parasitiformes</taxon>
        <taxon>Ixodida</taxon>
        <taxon>Ixodoidea</taxon>
        <taxon>Ixodidae</taxon>
        <taxon>Rhipicephalinae</taxon>
        <taxon>Rhipicephalus</taxon>
        <taxon>Rhipicephalus</taxon>
    </lineage>
</organism>
<feature type="domain" description="EF-hand" evidence="4">
    <location>
        <begin position="92"/>
        <end position="127"/>
    </location>
</feature>
<sequence>MASHMYRRWAVKKTHAENLDCNWLLRCAALLTYTWAVVAHVDSTYQHAPKPSSAAAAELHHKWSAAEVVRDLDHIKEDVAKMLHLQSTGELSPEEVYFYYFRMHDFDENNLLDGHEIKVAMLHTVAHHPGGQPSVPEEAIASYVDAALKSDANHDGFISYPEIRAAM</sequence>
<dbReference type="InterPro" id="IPR052110">
    <property type="entry name" value="MCFD2-like"/>
</dbReference>
<feature type="domain" description="EF-hand" evidence="4">
    <location>
        <begin position="138"/>
        <end position="167"/>
    </location>
</feature>
<dbReference type="InterPro" id="IPR011992">
    <property type="entry name" value="EF-hand-dom_pair"/>
</dbReference>
<dbReference type="Gene3D" id="1.10.238.10">
    <property type="entry name" value="EF-hand"/>
    <property type="match status" value="1"/>
</dbReference>
<protein>
    <submittedName>
        <fullName evidence="5">Kazal/vWf domain containing protein</fullName>
    </submittedName>
</protein>
<dbReference type="AlphaFoldDB" id="A0A131YQP1"/>
<dbReference type="InterPro" id="IPR018247">
    <property type="entry name" value="EF_Hand_1_Ca_BS"/>
</dbReference>
<keyword evidence="1" id="KW-0732">Signal</keyword>
<accession>A0A131YQP1</accession>